<evidence type="ECO:0000313" key="1">
    <source>
        <dbReference type="EMBL" id="TDO98958.1"/>
    </source>
</evidence>
<name>A0A4R6MBH7_9GAMM</name>
<protein>
    <submittedName>
        <fullName evidence="1">Uncharacterized protein</fullName>
    </submittedName>
</protein>
<keyword evidence="2" id="KW-1185">Reference proteome</keyword>
<reference evidence="1 2" key="1">
    <citation type="submission" date="2019-03" db="EMBL/GenBank/DDBJ databases">
        <title>Genomic Encyclopedia of Type Strains, Phase III (KMG-III): the genomes of soil and plant-associated and newly described type strains.</title>
        <authorList>
            <person name="Whitman W."/>
        </authorList>
    </citation>
    <scope>NUCLEOTIDE SEQUENCE [LARGE SCALE GENOMIC DNA]</scope>
    <source>
        <strain evidence="1 2">CECT 7378</strain>
    </source>
</reference>
<sequence>MKGWKLLLAKSAYEYPAKTCAVLFFSNLLAFFQHIDISVATGSFFGLKDSWCRVAPQSVETNN</sequence>
<dbReference type="EMBL" id="SNXC01000010">
    <property type="protein sequence ID" value="TDO98958.1"/>
    <property type="molecule type" value="Genomic_DNA"/>
</dbReference>
<accession>A0A4R6MBH7</accession>
<proteinExistence type="predicted"/>
<evidence type="ECO:0000313" key="2">
    <source>
        <dbReference type="Proteomes" id="UP000294656"/>
    </source>
</evidence>
<comment type="caution">
    <text evidence="1">The sequence shown here is derived from an EMBL/GenBank/DDBJ whole genome shotgun (WGS) entry which is preliminary data.</text>
</comment>
<organism evidence="1 2">
    <name type="scientific">Marinomonas balearica</name>
    <dbReference type="NCBI Taxonomy" id="491947"/>
    <lineage>
        <taxon>Bacteria</taxon>
        <taxon>Pseudomonadati</taxon>
        <taxon>Pseudomonadota</taxon>
        <taxon>Gammaproteobacteria</taxon>
        <taxon>Oceanospirillales</taxon>
        <taxon>Oceanospirillaceae</taxon>
        <taxon>Marinomonas</taxon>
    </lineage>
</organism>
<dbReference type="RefSeq" id="WP_133503175.1">
    <property type="nucleotide sequence ID" value="NZ_SNXC01000010.1"/>
</dbReference>
<gene>
    <name evidence="1" type="ORF">DFP79_1382</name>
</gene>
<dbReference type="Proteomes" id="UP000294656">
    <property type="component" value="Unassembled WGS sequence"/>
</dbReference>
<dbReference type="AlphaFoldDB" id="A0A4R6MBH7"/>